<feature type="domain" description="O-methyltransferase C-terminal" evidence="5">
    <location>
        <begin position="127"/>
        <end position="309"/>
    </location>
</feature>
<keyword evidence="1 7" id="KW-0489">Methyltransferase</keyword>
<accession>A8ZX85</accession>
<dbReference type="InterPro" id="IPR036388">
    <property type="entry name" value="WH-like_DNA-bd_sf"/>
</dbReference>
<reference evidence="7 8" key="1">
    <citation type="submission" date="2007-10" db="EMBL/GenBank/DDBJ databases">
        <title>Complete sequence of Desulfococcus oleovorans Hxd3.</title>
        <authorList>
            <consortium name="US DOE Joint Genome Institute"/>
            <person name="Copeland A."/>
            <person name="Lucas S."/>
            <person name="Lapidus A."/>
            <person name="Barry K."/>
            <person name="Glavina del Rio T."/>
            <person name="Dalin E."/>
            <person name="Tice H."/>
            <person name="Pitluck S."/>
            <person name="Kiss H."/>
            <person name="Brettin T."/>
            <person name="Bruce D."/>
            <person name="Detter J.C."/>
            <person name="Han C."/>
            <person name="Schmutz J."/>
            <person name="Larimer F."/>
            <person name="Land M."/>
            <person name="Hauser L."/>
            <person name="Kyrpides N."/>
            <person name="Kim E."/>
            <person name="Wawrik B."/>
            <person name="Richardson P."/>
        </authorList>
    </citation>
    <scope>NUCLEOTIDE SEQUENCE [LARGE SCALE GENOMIC DNA]</scope>
    <source>
        <strain evidence="8">DSM 6200 / JCM 39069 / Hxd3</strain>
    </source>
</reference>
<evidence type="ECO:0000256" key="2">
    <source>
        <dbReference type="ARBA" id="ARBA00022679"/>
    </source>
</evidence>
<evidence type="ECO:0000256" key="1">
    <source>
        <dbReference type="ARBA" id="ARBA00022603"/>
    </source>
</evidence>
<keyword evidence="3" id="KW-0949">S-adenosyl-L-methionine</keyword>
<protein>
    <submittedName>
        <fullName evidence="7">O-methyltransferase family 2</fullName>
    </submittedName>
</protein>
<dbReference type="eggNOG" id="COG2226">
    <property type="taxonomic scope" value="Bacteria"/>
</dbReference>
<dbReference type="Proteomes" id="UP000008561">
    <property type="component" value="Chromosome"/>
</dbReference>
<sequence length="331" mass="36228">MEGNWNPGSLLGMSGYYWRSCVLHAAIRLDLFTVIGNESLTAETVADRIRADSDGTARLLNALAAMKLMTKKEDRFGNTSAGSRFLSASSSEYIGHIILHHHHLMESWQQLDRCVTSGKPVRTTLAFGDPAVREAFINAMSTTAMLTAPRLVGHMDLSGRRALLDLGGGAGMYAIAFCKTNPHLSAWVLDLPSSQSQARATIERFGMTGRVHFLAGDYLQEDLPGTYDAVWMSHIFHSENPDTCSRMLEKVYRVLDPGGLVAVHELILNDDRTSPLFPALFSLNMLTGTAEGRSYTNRELTLMLKGAGFTDITRLSYAGPTDSGILTAKKP</sequence>
<dbReference type="GO" id="GO:0046983">
    <property type="term" value="F:protein dimerization activity"/>
    <property type="evidence" value="ECO:0007669"/>
    <property type="project" value="InterPro"/>
</dbReference>
<dbReference type="InterPro" id="IPR036390">
    <property type="entry name" value="WH_DNA-bd_sf"/>
</dbReference>
<dbReference type="STRING" id="96561.Dole_2661"/>
<evidence type="ECO:0000259" key="6">
    <source>
        <dbReference type="Pfam" id="PF08100"/>
    </source>
</evidence>
<dbReference type="Pfam" id="PF00891">
    <property type="entry name" value="Methyltransf_2"/>
    <property type="match status" value="1"/>
</dbReference>
<dbReference type="EMBL" id="CP000859">
    <property type="protein sequence ID" value="ABW68464.1"/>
    <property type="molecule type" value="Genomic_DNA"/>
</dbReference>
<dbReference type="InterPro" id="IPR029063">
    <property type="entry name" value="SAM-dependent_MTases_sf"/>
</dbReference>
<dbReference type="OrthoDB" id="9767938at2"/>
<dbReference type="Pfam" id="PF08100">
    <property type="entry name" value="Dimerisation"/>
    <property type="match status" value="1"/>
</dbReference>
<dbReference type="SUPFAM" id="SSF53335">
    <property type="entry name" value="S-adenosyl-L-methionine-dependent methyltransferases"/>
    <property type="match status" value="1"/>
</dbReference>
<evidence type="ECO:0000256" key="3">
    <source>
        <dbReference type="ARBA" id="ARBA00022691"/>
    </source>
</evidence>
<dbReference type="PANTHER" id="PTHR43712">
    <property type="entry name" value="PUTATIVE (AFU_ORTHOLOGUE AFUA_4G14580)-RELATED"/>
    <property type="match status" value="1"/>
</dbReference>
<feature type="active site" description="Proton acceptor" evidence="4">
    <location>
        <position position="237"/>
    </location>
</feature>
<dbReference type="SUPFAM" id="SSF46785">
    <property type="entry name" value="Winged helix' DNA-binding domain"/>
    <property type="match status" value="1"/>
</dbReference>
<dbReference type="AlphaFoldDB" id="A8ZX85"/>
<keyword evidence="2 7" id="KW-0808">Transferase</keyword>
<evidence type="ECO:0000313" key="7">
    <source>
        <dbReference type="EMBL" id="ABW68464.1"/>
    </source>
</evidence>
<dbReference type="Gene3D" id="3.40.50.150">
    <property type="entry name" value="Vaccinia Virus protein VP39"/>
    <property type="match status" value="1"/>
</dbReference>
<dbReference type="Gene3D" id="1.10.10.10">
    <property type="entry name" value="Winged helix-like DNA-binding domain superfamily/Winged helix DNA-binding domain"/>
    <property type="match status" value="1"/>
</dbReference>
<dbReference type="PROSITE" id="PS51683">
    <property type="entry name" value="SAM_OMT_II"/>
    <property type="match status" value="1"/>
</dbReference>
<evidence type="ECO:0000259" key="5">
    <source>
        <dbReference type="Pfam" id="PF00891"/>
    </source>
</evidence>
<dbReference type="GO" id="GO:0032259">
    <property type="term" value="P:methylation"/>
    <property type="evidence" value="ECO:0007669"/>
    <property type="project" value="UniProtKB-KW"/>
</dbReference>
<feature type="domain" description="O-methyltransferase dimerisation" evidence="6">
    <location>
        <begin position="15"/>
        <end position="87"/>
    </location>
</feature>
<dbReference type="InterPro" id="IPR001077">
    <property type="entry name" value="COMT_C"/>
</dbReference>
<organism evidence="7 8">
    <name type="scientific">Desulfosudis oleivorans (strain DSM 6200 / JCM 39069 / Hxd3)</name>
    <name type="common">Desulfococcus oleovorans</name>
    <dbReference type="NCBI Taxonomy" id="96561"/>
    <lineage>
        <taxon>Bacteria</taxon>
        <taxon>Pseudomonadati</taxon>
        <taxon>Thermodesulfobacteriota</taxon>
        <taxon>Desulfobacteria</taxon>
        <taxon>Desulfobacterales</taxon>
        <taxon>Desulfosudaceae</taxon>
        <taxon>Desulfosudis</taxon>
    </lineage>
</organism>
<proteinExistence type="predicted"/>
<dbReference type="InterPro" id="IPR016461">
    <property type="entry name" value="COMT-like"/>
</dbReference>
<dbReference type="PANTHER" id="PTHR43712:SF2">
    <property type="entry name" value="O-METHYLTRANSFERASE CICE"/>
    <property type="match status" value="1"/>
</dbReference>
<dbReference type="RefSeq" id="WP_012176075.1">
    <property type="nucleotide sequence ID" value="NC_009943.1"/>
</dbReference>
<evidence type="ECO:0000256" key="4">
    <source>
        <dbReference type="PIRSR" id="PIRSR005739-1"/>
    </source>
</evidence>
<keyword evidence="8" id="KW-1185">Reference proteome</keyword>
<dbReference type="CDD" id="cd02440">
    <property type="entry name" value="AdoMet_MTases"/>
    <property type="match status" value="1"/>
</dbReference>
<dbReference type="GO" id="GO:0008171">
    <property type="term" value="F:O-methyltransferase activity"/>
    <property type="evidence" value="ECO:0007669"/>
    <property type="project" value="InterPro"/>
</dbReference>
<dbReference type="InterPro" id="IPR012967">
    <property type="entry name" value="COMT_dimerisation"/>
</dbReference>
<dbReference type="PIRSF" id="PIRSF005739">
    <property type="entry name" value="O-mtase"/>
    <property type="match status" value="1"/>
</dbReference>
<dbReference type="KEGG" id="dol:Dole_2661"/>
<gene>
    <name evidence="7" type="ordered locus">Dole_2661</name>
</gene>
<dbReference type="HOGENOM" id="CLU_005533_4_1_7"/>
<name>A8ZX85_DESOH</name>
<evidence type="ECO:0000313" key="8">
    <source>
        <dbReference type="Proteomes" id="UP000008561"/>
    </source>
</evidence>